<dbReference type="AlphaFoldDB" id="A0A3N1GUY5"/>
<dbReference type="InterPro" id="IPR050712">
    <property type="entry name" value="NAD(P)H-dep_reductase"/>
</dbReference>
<comment type="caution">
    <text evidence="2">The sequence shown here is derived from an EMBL/GenBank/DDBJ whole genome shotgun (WGS) entry which is preliminary data.</text>
</comment>
<name>A0A3N1GUY5_9ACTN</name>
<dbReference type="EMBL" id="RJKL01000001">
    <property type="protein sequence ID" value="ROP34065.1"/>
    <property type="molecule type" value="Genomic_DNA"/>
</dbReference>
<dbReference type="GO" id="GO:0010181">
    <property type="term" value="F:FMN binding"/>
    <property type="evidence" value="ECO:0007669"/>
    <property type="project" value="TreeGrafter"/>
</dbReference>
<dbReference type="GO" id="GO:0005829">
    <property type="term" value="C:cytosol"/>
    <property type="evidence" value="ECO:0007669"/>
    <property type="project" value="TreeGrafter"/>
</dbReference>
<feature type="domain" description="NADPH-dependent FMN reductase-like" evidence="1">
    <location>
        <begin position="1"/>
        <end position="146"/>
    </location>
</feature>
<accession>A0A3N1GUY5</accession>
<dbReference type="Gene3D" id="3.40.50.360">
    <property type="match status" value="1"/>
</dbReference>
<dbReference type="Pfam" id="PF03358">
    <property type="entry name" value="FMN_red"/>
    <property type="match status" value="1"/>
</dbReference>
<dbReference type="Proteomes" id="UP000271683">
    <property type="component" value="Unassembled WGS sequence"/>
</dbReference>
<sequence>MELALLGGSLRPGSASEAVLHLCAGLAAGYGARTTICTAATLDLPLYRPGALHRAPGARRLVETLRRADGLVIVTPTYHGGVSGLIKNALDHAEELAHDRPAYLDGKVVGVAAVGWSEHGAATAVTSLRTTVQSLRGWVAPMAVTFDATGVAALDVAEARAALRGDARLMRRLDILLGQVTDFADRYARARLAA</sequence>
<dbReference type="RefSeq" id="WP_170047055.1">
    <property type="nucleotide sequence ID" value="NZ_RJKL01000001.1"/>
</dbReference>
<evidence type="ECO:0000259" key="1">
    <source>
        <dbReference type="Pfam" id="PF03358"/>
    </source>
</evidence>
<reference evidence="2 3" key="1">
    <citation type="submission" date="2018-11" db="EMBL/GenBank/DDBJ databases">
        <title>Sequencing the genomes of 1000 actinobacteria strains.</title>
        <authorList>
            <person name="Klenk H.-P."/>
        </authorList>
    </citation>
    <scope>NUCLEOTIDE SEQUENCE [LARGE SCALE GENOMIC DNA]</scope>
    <source>
        <strain evidence="2 3">DSM 43634</strain>
    </source>
</reference>
<dbReference type="InterPro" id="IPR029039">
    <property type="entry name" value="Flavoprotein-like_sf"/>
</dbReference>
<proteinExistence type="predicted"/>
<organism evidence="2 3">
    <name type="scientific">Couchioplanes caeruleus</name>
    <dbReference type="NCBI Taxonomy" id="56438"/>
    <lineage>
        <taxon>Bacteria</taxon>
        <taxon>Bacillati</taxon>
        <taxon>Actinomycetota</taxon>
        <taxon>Actinomycetes</taxon>
        <taxon>Micromonosporales</taxon>
        <taxon>Micromonosporaceae</taxon>
        <taxon>Couchioplanes</taxon>
    </lineage>
</organism>
<evidence type="ECO:0000313" key="2">
    <source>
        <dbReference type="EMBL" id="ROP34065.1"/>
    </source>
</evidence>
<dbReference type="InterPro" id="IPR005025">
    <property type="entry name" value="FMN_Rdtase-like_dom"/>
</dbReference>
<evidence type="ECO:0000313" key="3">
    <source>
        <dbReference type="Proteomes" id="UP000271683"/>
    </source>
</evidence>
<protein>
    <submittedName>
        <fullName evidence="2">FMN reductase</fullName>
    </submittedName>
</protein>
<dbReference type="GO" id="GO:0016491">
    <property type="term" value="F:oxidoreductase activity"/>
    <property type="evidence" value="ECO:0007669"/>
    <property type="project" value="InterPro"/>
</dbReference>
<dbReference type="PANTHER" id="PTHR30543:SF21">
    <property type="entry name" value="NAD(P)H-DEPENDENT FMN REDUCTASE LOT6"/>
    <property type="match status" value="1"/>
</dbReference>
<dbReference type="PANTHER" id="PTHR30543">
    <property type="entry name" value="CHROMATE REDUCTASE"/>
    <property type="match status" value="1"/>
</dbReference>
<dbReference type="SUPFAM" id="SSF52218">
    <property type="entry name" value="Flavoproteins"/>
    <property type="match status" value="1"/>
</dbReference>
<gene>
    <name evidence="2" type="ORF">EDD30_7132</name>
</gene>